<dbReference type="GO" id="GO:0042910">
    <property type="term" value="F:xenobiotic transmembrane transporter activity"/>
    <property type="evidence" value="ECO:0007669"/>
    <property type="project" value="InterPro"/>
</dbReference>
<dbReference type="Pfam" id="PF01554">
    <property type="entry name" value="MatE"/>
    <property type="match status" value="2"/>
</dbReference>
<dbReference type="Proteomes" id="UP000785783">
    <property type="component" value="Unassembled WGS sequence"/>
</dbReference>
<evidence type="ECO:0000256" key="2">
    <source>
        <dbReference type="ARBA" id="ARBA00022448"/>
    </source>
</evidence>
<reference evidence="11" key="1">
    <citation type="submission" date="2020-10" db="EMBL/GenBank/DDBJ databases">
        <title>Microbiome of the Black Sea water column analyzed by genome centric metagenomics.</title>
        <authorList>
            <person name="Cabello-Yeves P.J."/>
            <person name="Callieri C."/>
            <person name="Picazo A."/>
            <person name="Mehrshad M."/>
            <person name="Haro-Moreno J.M."/>
            <person name="Roda-Garcia J."/>
            <person name="Dzembekova N."/>
            <person name="Slabakova V."/>
            <person name="Slabakova N."/>
            <person name="Moncheva S."/>
            <person name="Rodriguez-Valera F."/>
        </authorList>
    </citation>
    <scope>NUCLEOTIDE SEQUENCE</scope>
    <source>
        <strain evidence="11">BS307-5m-G5</strain>
    </source>
</reference>
<evidence type="ECO:0000256" key="8">
    <source>
        <dbReference type="ARBA" id="ARBA00023136"/>
    </source>
</evidence>
<keyword evidence="8 10" id="KW-0472">Membrane</keyword>
<keyword evidence="6 10" id="KW-1133">Transmembrane helix</keyword>
<dbReference type="GO" id="GO:0005886">
    <property type="term" value="C:plasma membrane"/>
    <property type="evidence" value="ECO:0007669"/>
    <property type="project" value="UniProtKB-SubCell"/>
</dbReference>
<feature type="transmembrane region" description="Helical" evidence="10">
    <location>
        <begin position="134"/>
        <end position="158"/>
    </location>
</feature>
<feature type="transmembrane region" description="Helical" evidence="10">
    <location>
        <begin position="361"/>
        <end position="383"/>
    </location>
</feature>
<evidence type="ECO:0000256" key="10">
    <source>
        <dbReference type="SAM" id="Phobius"/>
    </source>
</evidence>
<feature type="transmembrane region" description="Helical" evidence="10">
    <location>
        <begin position="198"/>
        <end position="220"/>
    </location>
</feature>
<dbReference type="InterPro" id="IPR048279">
    <property type="entry name" value="MdtK-like"/>
</dbReference>
<keyword evidence="7" id="KW-0406">Ion transport</keyword>
<dbReference type="EMBL" id="JADHOK010000092">
    <property type="protein sequence ID" value="MBL6762244.1"/>
    <property type="molecule type" value="Genomic_DNA"/>
</dbReference>
<feature type="transmembrane region" description="Helical" evidence="10">
    <location>
        <begin position="420"/>
        <end position="441"/>
    </location>
</feature>
<protein>
    <recommendedName>
        <fullName evidence="9">Multidrug-efflux transporter</fullName>
    </recommendedName>
</protein>
<evidence type="ECO:0000256" key="7">
    <source>
        <dbReference type="ARBA" id="ARBA00023065"/>
    </source>
</evidence>
<feature type="transmembrane region" description="Helical" evidence="10">
    <location>
        <begin position="170"/>
        <end position="192"/>
    </location>
</feature>
<comment type="caution">
    <text evidence="11">The sequence shown here is derived from an EMBL/GenBank/DDBJ whole genome shotgun (WGS) entry which is preliminary data.</text>
</comment>
<dbReference type="PANTHER" id="PTHR43298">
    <property type="entry name" value="MULTIDRUG RESISTANCE PROTEIN NORM-RELATED"/>
    <property type="match status" value="1"/>
</dbReference>
<evidence type="ECO:0000256" key="4">
    <source>
        <dbReference type="ARBA" id="ARBA00022475"/>
    </source>
</evidence>
<dbReference type="NCBIfam" id="TIGR00797">
    <property type="entry name" value="matE"/>
    <property type="match status" value="1"/>
</dbReference>
<evidence type="ECO:0000313" key="11">
    <source>
        <dbReference type="EMBL" id="MBL6762244.1"/>
    </source>
</evidence>
<dbReference type="AlphaFoldDB" id="A0A937HEC7"/>
<dbReference type="GO" id="GO:0006811">
    <property type="term" value="P:monoatomic ion transport"/>
    <property type="evidence" value="ECO:0007669"/>
    <property type="project" value="UniProtKB-KW"/>
</dbReference>
<evidence type="ECO:0000256" key="9">
    <source>
        <dbReference type="ARBA" id="ARBA00031636"/>
    </source>
</evidence>
<feature type="transmembrane region" description="Helical" evidence="10">
    <location>
        <begin position="255"/>
        <end position="276"/>
    </location>
</feature>
<proteinExistence type="predicted"/>
<feature type="transmembrane region" description="Helical" evidence="10">
    <location>
        <begin position="94"/>
        <end position="114"/>
    </location>
</feature>
<dbReference type="InterPro" id="IPR002528">
    <property type="entry name" value="MATE_fam"/>
</dbReference>
<feature type="transmembrane region" description="Helical" evidence="10">
    <location>
        <begin position="21"/>
        <end position="43"/>
    </location>
</feature>
<feature type="transmembrane region" description="Helical" evidence="10">
    <location>
        <begin position="288"/>
        <end position="310"/>
    </location>
</feature>
<organism evidence="11 12">
    <name type="scientific">PS1 clade bacterium</name>
    <dbReference type="NCBI Taxonomy" id="2175152"/>
    <lineage>
        <taxon>Bacteria</taxon>
        <taxon>Pseudomonadati</taxon>
        <taxon>Pseudomonadota</taxon>
        <taxon>Alphaproteobacteria</taxon>
        <taxon>PS1 clade</taxon>
    </lineage>
</organism>
<dbReference type="GO" id="GO:0015297">
    <property type="term" value="F:antiporter activity"/>
    <property type="evidence" value="ECO:0007669"/>
    <property type="project" value="UniProtKB-KW"/>
</dbReference>
<feature type="transmembrane region" description="Helical" evidence="10">
    <location>
        <begin position="49"/>
        <end position="73"/>
    </location>
</feature>
<dbReference type="PIRSF" id="PIRSF006603">
    <property type="entry name" value="DinF"/>
    <property type="match status" value="1"/>
</dbReference>
<keyword evidence="4" id="KW-1003">Cell membrane</keyword>
<keyword evidence="2" id="KW-0813">Transport</keyword>
<evidence type="ECO:0000256" key="6">
    <source>
        <dbReference type="ARBA" id="ARBA00022989"/>
    </source>
</evidence>
<feature type="transmembrane region" description="Helical" evidence="10">
    <location>
        <begin position="322"/>
        <end position="341"/>
    </location>
</feature>
<evidence type="ECO:0000256" key="5">
    <source>
        <dbReference type="ARBA" id="ARBA00022692"/>
    </source>
</evidence>
<feature type="transmembrane region" description="Helical" evidence="10">
    <location>
        <begin position="395"/>
        <end position="414"/>
    </location>
</feature>
<keyword evidence="3" id="KW-0050">Antiport</keyword>
<accession>A0A937HEC7</accession>
<dbReference type="PANTHER" id="PTHR43298:SF2">
    <property type="entry name" value="FMN_FAD EXPORTER YEEO-RELATED"/>
    <property type="match status" value="1"/>
</dbReference>
<dbReference type="InterPro" id="IPR050222">
    <property type="entry name" value="MATE_MdtK"/>
</dbReference>
<gene>
    <name evidence="11" type="ORF">ISQ19_06070</name>
</gene>
<comment type="subcellular location">
    <subcellularLocation>
        <location evidence="1">Cell inner membrane</location>
        <topology evidence="1">Multi-pass membrane protein</topology>
    </subcellularLocation>
</comment>
<keyword evidence="5 10" id="KW-0812">Transmembrane</keyword>
<name>A0A937HEC7_9PROT</name>
<sequence length="455" mass="47798">MNDRTHAMLTEPPLRLLLQMTAPNTAAFTLQAVVNLAEIYIIGRLGTEALAAIALVFPLLILVQTMSGGPLGGAITASIARALGHGNRDNAERLVWHAIYGGTIGAVVFFILFALFGRQLLSLLGGDGVILEMAVTYCWVLFSGGLMMWLSSAIGAVYRGAGDMAFPAKLMILTGLLQVPVTAILVFGFFGLPALGVTGAAVSSVITGTIMTAILLLELWRGKRALALKTTQAGWRPELVSDILLVARPASLNPLLNVGTILGLTALVGTFGPQALAGYGIGTRIEFIMLPVIFAFGTALTTIVGTNIGAGDYDRAELAARYGVGCATLVCASVGGLLALFPNVWIPIFTDDVAAFETARGYIRIVGPAYAFLGIGLVLYFASQGAGTMTWPIRAQILRFVITVGGASLLVHQFDFGLTAIFVTTVIALMIYAGMISLAVFNGAWRPEAKAEVSA</sequence>
<evidence type="ECO:0000256" key="1">
    <source>
        <dbReference type="ARBA" id="ARBA00004429"/>
    </source>
</evidence>
<evidence type="ECO:0000313" key="12">
    <source>
        <dbReference type="Proteomes" id="UP000785783"/>
    </source>
</evidence>
<evidence type="ECO:0000256" key="3">
    <source>
        <dbReference type="ARBA" id="ARBA00022449"/>
    </source>
</evidence>